<protein>
    <submittedName>
        <fullName evidence="1">Uncharacterized protein</fullName>
    </submittedName>
</protein>
<reference evidence="1" key="1">
    <citation type="submission" date="2018-05" db="EMBL/GenBank/DDBJ databases">
        <title>Draft genome of Mucuna pruriens seed.</title>
        <authorList>
            <person name="Nnadi N.E."/>
            <person name="Vos R."/>
            <person name="Hasami M.H."/>
            <person name="Devisetty U.K."/>
            <person name="Aguiy J.C."/>
        </authorList>
    </citation>
    <scope>NUCLEOTIDE SEQUENCE [LARGE SCALE GENOMIC DNA]</scope>
    <source>
        <strain evidence="1">JCA_2017</strain>
    </source>
</reference>
<keyword evidence="2" id="KW-1185">Reference proteome</keyword>
<comment type="caution">
    <text evidence="1">The sequence shown here is derived from an EMBL/GenBank/DDBJ whole genome shotgun (WGS) entry which is preliminary data.</text>
</comment>
<dbReference type="OrthoDB" id="10651924at2759"/>
<sequence>MAIHVDLKAMVPPQNPGGAGDIDGGVEDHLAACDVLNKAGGVVGELERLEASREAEELTGAGRLGAGLDLSRAEEGTLVEDGHGGGGVVNGGDVGVGDVDGEKWNVGSLGFADNTAIAATADAAPIIAELQLHFNFLPIATRQSTRYNH</sequence>
<organism evidence="1 2">
    <name type="scientific">Mucuna pruriens</name>
    <name type="common">Velvet bean</name>
    <name type="synonym">Dolichos pruriens</name>
    <dbReference type="NCBI Taxonomy" id="157652"/>
    <lineage>
        <taxon>Eukaryota</taxon>
        <taxon>Viridiplantae</taxon>
        <taxon>Streptophyta</taxon>
        <taxon>Embryophyta</taxon>
        <taxon>Tracheophyta</taxon>
        <taxon>Spermatophyta</taxon>
        <taxon>Magnoliopsida</taxon>
        <taxon>eudicotyledons</taxon>
        <taxon>Gunneridae</taxon>
        <taxon>Pentapetalae</taxon>
        <taxon>rosids</taxon>
        <taxon>fabids</taxon>
        <taxon>Fabales</taxon>
        <taxon>Fabaceae</taxon>
        <taxon>Papilionoideae</taxon>
        <taxon>50 kb inversion clade</taxon>
        <taxon>NPAAA clade</taxon>
        <taxon>indigoferoid/millettioid clade</taxon>
        <taxon>Phaseoleae</taxon>
        <taxon>Mucuna</taxon>
    </lineage>
</organism>
<dbReference type="AlphaFoldDB" id="A0A371EBA3"/>
<evidence type="ECO:0000313" key="1">
    <source>
        <dbReference type="EMBL" id="RDX63274.1"/>
    </source>
</evidence>
<proteinExistence type="predicted"/>
<dbReference type="Proteomes" id="UP000257109">
    <property type="component" value="Unassembled WGS sequence"/>
</dbReference>
<evidence type="ECO:0000313" key="2">
    <source>
        <dbReference type="Proteomes" id="UP000257109"/>
    </source>
</evidence>
<accession>A0A371EBA3</accession>
<gene>
    <name evidence="1" type="ORF">CR513_58314</name>
</gene>
<feature type="non-terminal residue" evidence="1">
    <location>
        <position position="1"/>
    </location>
</feature>
<dbReference type="EMBL" id="QJKJ01014993">
    <property type="protein sequence ID" value="RDX63274.1"/>
    <property type="molecule type" value="Genomic_DNA"/>
</dbReference>
<name>A0A371EBA3_MUCPR</name>